<dbReference type="HOGENOM" id="CLU_2301665_0_0_10"/>
<gene>
    <name evidence="1" type="ORF">ALPR1_00690</name>
</gene>
<sequence length="100" mass="11714">MVYITQLIYLKAGQESIFHQFEEIAIPTISKYNGDLLLRIRPDNASLIEGSMEKPYEIHLVTFKTQDDFENFKHDEERKNFLHLKDESIKTSILIQGSKL</sequence>
<dbReference type="AlphaFoldDB" id="A3HU91"/>
<keyword evidence="2" id="KW-1185">Reference proteome</keyword>
<evidence type="ECO:0000313" key="2">
    <source>
        <dbReference type="Proteomes" id="UP000003919"/>
    </source>
</evidence>
<dbReference type="Gene3D" id="3.30.70.100">
    <property type="match status" value="1"/>
</dbReference>
<accession>A3HU91</accession>
<protein>
    <recommendedName>
        <fullName evidence="3">DUF1330 domain-containing protein</fullName>
    </recommendedName>
</protein>
<dbReference type="OrthoDB" id="675824at2"/>
<proteinExistence type="predicted"/>
<evidence type="ECO:0000313" key="1">
    <source>
        <dbReference type="EMBL" id="EAZ81713.1"/>
    </source>
</evidence>
<organism evidence="1 2">
    <name type="scientific">Algoriphagus machipongonensis</name>
    <dbReference type="NCBI Taxonomy" id="388413"/>
    <lineage>
        <taxon>Bacteria</taxon>
        <taxon>Pseudomonadati</taxon>
        <taxon>Bacteroidota</taxon>
        <taxon>Cytophagia</taxon>
        <taxon>Cytophagales</taxon>
        <taxon>Cyclobacteriaceae</taxon>
        <taxon>Algoriphagus</taxon>
    </lineage>
</organism>
<dbReference type="EMBL" id="AAXU02000001">
    <property type="protein sequence ID" value="EAZ81713.1"/>
    <property type="molecule type" value="Genomic_DNA"/>
</dbReference>
<dbReference type="STRING" id="388413.ALPR1_00690"/>
<evidence type="ECO:0008006" key="3">
    <source>
        <dbReference type="Google" id="ProtNLM"/>
    </source>
</evidence>
<dbReference type="RefSeq" id="WP_008197696.1">
    <property type="nucleotide sequence ID" value="NZ_CM001023.1"/>
</dbReference>
<reference evidence="1 2" key="1">
    <citation type="journal article" date="2011" name="J. Bacteriol.">
        <title>Complete genome sequence of Algoriphagus sp. PR1, bacterial prey of a colony-forming choanoflagellate.</title>
        <authorList>
            <person name="Alegado R.A."/>
            <person name="Ferriera S."/>
            <person name="Nusbaum C."/>
            <person name="Young S.K."/>
            <person name="Zeng Q."/>
            <person name="Imamovic A."/>
            <person name="Fairclough S.R."/>
            <person name="King N."/>
        </authorList>
    </citation>
    <scope>NUCLEOTIDE SEQUENCE [LARGE SCALE GENOMIC DNA]</scope>
    <source>
        <strain evidence="1 2">PR1</strain>
    </source>
</reference>
<name>A3HU91_9BACT</name>
<dbReference type="Proteomes" id="UP000003919">
    <property type="component" value="Unassembled WGS sequence"/>
</dbReference>
<dbReference type="eggNOG" id="ENOG5032S2F">
    <property type="taxonomic scope" value="Bacteria"/>
</dbReference>
<comment type="caution">
    <text evidence="1">The sequence shown here is derived from an EMBL/GenBank/DDBJ whole genome shotgun (WGS) entry which is preliminary data.</text>
</comment>